<dbReference type="AlphaFoldDB" id="A0A437MIE1"/>
<name>A0A437MIE1_9PROT</name>
<evidence type="ECO:0000259" key="1">
    <source>
        <dbReference type="Pfam" id="PF02211"/>
    </source>
</evidence>
<evidence type="ECO:0000313" key="3">
    <source>
        <dbReference type="Proteomes" id="UP000282957"/>
    </source>
</evidence>
<dbReference type="Pfam" id="PF02211">
    <property type="entry name" value="NHase_beta_C"/>
    <property type="match status" value="1"/>
</dbReference>
<dbReference type="SUPFAM" id="SSF50090">
    <property type="entry name" value="Electron transport accessory proteins"/>
    <property type="match status" value="1"/>
</dbReference>
<sequence length="93" mass="10595">MSFAPGTRVRVRDAWPELEGPAHIRTPHYVRGRTGTVLKRLGAFRNPEDLAFARPAATIPLYHVAFEQAEIWPENAPGDEFLIEIYEHWLEAA</sequence>
<dbReference type="RefSeq" id="WP_127786638.1">
    <property type="nucleotide sequence ID" value="NZ_SACL01000002.1"/>
</dbReference>
<dbReference type="Gene3D" id="2.30.30.50">
    <property type="match status" value="1"/>
</dbReference>
<keyword evidence="3" id="KW-1185">Reference proteome</keyword>
<accession>A0A437MIE1</accession>
<dbReference type="InterPro" id="IPR008990">
    <property type="entry name" value="Elect_transpt_acc-like_dom_sf"/>
</dbReference>
<protein>
    <submittedName>
        <fullName evidence="2">Nitrile hydratase subunit beta</fullName>
    </submittedName>
</protein>
<dbReference type="OrthoDB" id="3478924at2"/>
<comment type="caution">
    <text evidence="2">The sequence shown here is derived from an EMBL/GenBank/DDBJ whole genome shotgun (WGS) entry which is preliminary data.</text>
</comment>
<dbReference type="EMBL" id="SACL01000002">
    <property type="protein sequence ID" value="RVT97410.1"/>
    <property type="molecule type" value="Genomic_DNA"/>
</dbReference>
<proteinExistence type="predicted"/>
<feature type="domain" description="Nitrile hydratase beta subunit" evidence="1">
    <location>
        <begin position="2"/>
        <end position="91"/>
    </location>
</feature>
<organism evidence="2 3">
    <name type="scientific">Rhodovarius crocodyli</name>
    <dbReference type="NCBI Taxonomy" id="1979269"/>
    <lineage>
        <taxon>Bacteria</taxon>
        <taxon>Pseudomonadati</taxon>
        <taxon>Pseudomonadota</taxon>
        <taxon>Alphaproteobacteria</taxon>
        <taxon>Acetobacterales</taxon>
        <taxon>Roseomonadaceae</taxon>
        <taxon>Rhodovarius</taxon>
    </lineage>
</organism>
<dbReference type="InterPro" id="IPR024690">
    <property type="entry name" value="CN_hydtase_beta_dom_C"/>
</dbReference>
<dbReference type="Proteomes" id="UP000282957">
    <property type="component" value="Unassembled WGS sequence"/>
</dbReference>
<gene>
    <name evidence="2" type="ORF">EOD42_06140</name>
</gene>
<reference evidence="2 3" key="1">
    <citation type="submission" date="2019-01" db="EMBL/GenBank/DDBJ databases">
        <authorList>
            <person name="Chen W.-M."/>
        </authorList>
    </citation>
    <scope>NUCLEOTIDE SEQUENCE [LARGE SCALE GENOMIC DNA]</scope>
    <source>
        <strain evidence="2 3">CCP-6</strain>
    </source>
</reference>
<evidence type="ECO:0000313" key="2">
    <source>
        <dbReference type="EMBL" id="RVT97410.1"/>
    </source>
</evidence>